<dbReference type="InterPro" id="IPR026870">
    <property type="entry name" value="Zinc_ribbon_dom"/>
</dbReference>
<keyword evidence="2" id="KW-0472">Membrane</keyword>
<feature type="compositionally biased region" description="Basic and acidic residues" evidence="1">
    <location>
        <begin position="385"/>
        <end position="403"/>
    </location>
</feature>
<name>A0ABS6IV31_9LACO</name>
<gene>
    <name evidence="4" type="ORF">KSL82_03010</name>
</gene>
<accession>A0ABS6IV31</accession>
<reference evidence="4 5" key="1">
    <citation type="submission" date="2021-06" db="EMBL/GenBank/DDBJ databases">
        <title>Limosilactobacillus angelus sp. nov., isolated from the human vagina.</title>
        <authorList>
            <person name="Chen Y.-S."/>
        </authorList>
    </citation>
    <scope>NUCLEOTIDE SEQUENCE [LARGE SCALE GENOMIC DNA]</scope>
    <source>
        <strain evidence="4 5">P5L02</strain>
    </source>
</reference>
<feature type="domain" description="Zinc-ribbon" evidence="3">
    <location>
        <begin position="5"/>
        <end position="26"/>
    </location>
</feature>
<keyword evidence="5" id="KW-1185">Reference proteome</keyword>
<keyword evidence="2" id="KW-1133">Transmembrane helix</keyword>
<dbReference type="Proteomes" id="UP001196248">
    <property type="component" value="Unassembled WGS sequence"/>
</dbReference>
<dbReference type="RefSeq" id="WP_178696041.1">
    <property type="nucleotide sequence ID" value="NZ_JAHPJJ010000006.1"/>
</dbReference>
<dbReference type="PANTHER" id="PTHR40038">
    <property type="entry name" value="MEMBRANE-ASSOCIATED PROTEIN TCAA"/>
    <property type="match status" value="1"/>
</dbReference>
<evidence type="ECO:0000313" key="4">
    <source>
        <dbReference type="EMBL" id="MBU9694892.1"/>
    </source>
</evidence>
<proteinExistence type="predicted"/>
<dbReference type="EMBL" id="JAHPJJ010000006">
    <property type="protein sequence ID" value="MBU9694892.1"/>
    <property type="molecule type" value="Genomic_DNA"/>
</dbReference>
<protein>
    <submittedName>
        <fullName evidence="4">Zinc-ribbon domain-containing protein</fullName>
    </submittedName>
</protein>
<evidence type="ECO:0000256" key="2">
    <source>
        <dbReference type="SAM" id="Phobius"/>
    </source>
</evidence>
<organism evidence="4 5">
    <name type="scientific">Limosilactobacillus portuensis</name>
    <dbReference type="NCBI Taxonomy" id="2742601"/>
    <lineage>
        <taxon>Bacteria</taxon>
        <taxon>Bacillati</taxon>
        <taxon>Bacillota</taxon>
        <taxon>Bacilli</taxon>
        <taxon>Lactobacillales</taxon>
        <taxon>Lactobacillaceae</taxon>
        <taxon>Limosilactobacillus</taxon>
    </lineage>
</organism>
<feature type="region of interest" description="Disordered" evidence="1">
    <location>
        <begin position="377"/>
        <end position="403"/>
    </location>
</feature>
<comment type="caution">
    <text evidence="4">The sequence shown here is derived from an EMBL/GenBank/DDBJ whole genome shotgun (WGS) entry which is preliminary data.</text>
</comment>
<feature type="compositionally biased region" description="Low complexity" evidence="1">
    <location>
        <begin position="210"/>
        <end position="226"/>
    </location>
</feature>
<evidence type="ECO:0000259" key="3">
    <source>
        <dbReference type="Pfam" id="PF13240"/>
    </source>
</evidence>
<feature type="transmembrane region" description="Helical" evidence="2">
    <location>
        <begin position="71"/>
        <end position="90"/>
    </location>
</feature>
<evidence type="ECO:0000313" key="5">
    <source>
        <dbReference type="Proteomes" id="UP001196248"/>
    </source>
</evidence>
<evidence type="ECO:0000256" key="1">
    <source>
        <dbReference type="SAM" id="MobiDB-lite"/>
    </source>
</evidence>
<dbReference type="Pfam" id="PF13240">
    <property type="entry name" value="Zn_Ribbon_1"/>
    <property type="match status" value="1"/>
</dbReference>
<keyword evidence="2" id="KW-0812">Transmembrane</keyword>
<feature type="region of interest" description="Disordered" evidence="1">
    <location>
        <begin position="204"/>
        <end position="226"/>
    </location>
</feature>
<sequence length="403" mass="45228">MKDFFCPNCGTKLKAGTKFCPNCGHNVERFTKNSNDSNQNTDYIQGARRESSRTVKSFTQKWGSNKKRNNIILAIIILLIVFLTWGHFYYQEDNQMNRATTAIGDPNKAAAKYVTSTTSQVKINNSTVKPIQKYFQKYPGDLNSLKQKFSEGEKWNDYQFIQKGRAWLIWPRYKIQAEPNYITVNADQKGMLIKMDGKSLGTVTSNANTSDNGTSDVNSSDSSNSSYSRSFGPYLPGLHTFVGTKNVDGHQLKTTLISSDDTITINNGISNDNAQSLLSGVFQNNVDDEDESFVDGQNNTGYKQLVKMFDGFQDDDGVRSYNAKVNVNSVTPISDKKFKVNYQVKFTFDNQNNDGDDSSTKKIQVFKYTGTIVKTNDQNSNNGLKIKDLGHAKKVSESNEHED</sequence>
<dbReference type="PANTHER" id="PTHR40038:SF1">
    <property type="entry name" value="MEMBRANE-ASSOCIATED PROTEIN TCAA"/>
    <property type="match status" value="1"/>
</dbReference>